<comment type="caution">
    <text evidence="1">The sequence shown here is derived from an EMBL/GenBank/DDBJ whole genome shotgun (WGS) entry which is preliminary data.</text>
</comment>
<dbReference type="Proteomes" id="UP000605970">
    <property type="component" value="Unassembled WGS sequence"/>
</dbReference>
<dbReference type="AlphaFoldDB" id="A0A8S9ZWE5"/>
<dbReference type="PANTHER" id="PTHR21696">
    <property type="entry name" value="PROTEIN UNC-79 HOMOLOG"/>
    <property type="match status" value="1"/>
</dbReference>
<organism evidence="1 2">
    <name type="scientific">Meloidogyne graminicola</name>
    <dbReference type="NCBI Taxonomy" id="189291"/>
    <lineage>
        <taxon>Eukaryota</taxon>
        <taxon>Metazoa</taxon>
        <taxon>Ecdysozoa</taxon>
        <taxon>Nematoda</taxon>
        <taxon>Chromadorea</taxon>
        <taxon>Rhabditida</taxon>
        <taxon>Tylenchina</taxon>
        <taxon>Tylenchomorpha</taxon>
        <taxon>Tylenchoidea</taxon>
        <taxon>Meloidogynidae</taxon>
        <taxon>Meloidogyninae</taxon>
        <taxon>Meloidogyne</taxon>
    </lineage>
</organism>
<dbReference type="OrthoDB" id="6270916at2759"/>
<dbReference type="PANTHER" id="PTHR21696:SF2">
    <property type="entry name" value="PROTEIN UNC-79 HOMOLOG"/>
    <property type="match status" value="1"/>
</dbReference>
<proteinExistence type="predicted"/>
<name>A0A8S9ZWE5_9BILA</name>
<dbReference type="EMBL" id="JABEBT010000019">
    <property type="protein sequence ID" value="KAF7637463.1"/>
    <property type="molecule type" value="Genomic_DNA"/>
</dbReference>
<evidence type="ECO:0000313" key="2">
    <source>
        <dbReference type="Proteomes" id="UP000605970"/>
    </source>
</evidence>
<accession>A0A8S9ZWE5</accession>
<gene>
    <name evidence="1" type="ORF">Mgra_00002982</name>
</gene>
<dbReference type="InterPro" id="IPR024855">
    <property type="entry name" value="UNC79"/>
</dbReference>
<keyword evidence="2" id="KW-1185">Reference proteome</keyword>
<evidence type="ECO:0000313" key="1">
    <source>
        <dbReference type="EMBL" id="KAF7637463.1"/>
    </source>
</evidence>
<reference evidence="1" key="1">
    <citation type="journal article" date="2020" name="Ecol. Evol.">
        <title>Genome structure and content of the rice root-knot nematode (Meloidogyne graminicola).</title>
        <authorList>
            <person name="Phan N.T."/>
            <person name="Danchin E.G.J."/>
            <person name="Klopp C."/>
            <person name="Perfus-Barbeoch L."/>
            <person name="Kozlowski D.K."/>
            <person name="Koutsovoulos G.D."/>
            <person name="Lopez-Roques C."/>
            <person name="Bouchez O."/>
            <person name="Zahm M."/>
            <person name="Besnard G."/>
            <person name="Bellafiore S."/>
        </authorList>
    </citation>
    <scope>NUCLEOTIDE SEQUENCE</scope>
    <source>
        <strain evidence="1">VN-18</strain>
    </source>
</reference>
<sequence>MSRPSVRDSRTVMRFIPWLYSSPSLAQALPNQFAESVANVRVLSWILLGALHARGLNRFGNNFQQQQQQVNIPPQSICLPVPIACSTQMADYINFVLAGFADQSKLFICLHFFMLSILCQLWTIYCEQTASLSRSEDMVTRTMQQLLDFWARVTPAILQLLSHSKVFIFLN</sequence>
<protein>
    <submittedName>
        <fullName evidence="1">Uncharacterized protein</fullName>
    </submittedName>
</protein>